<proteinExistence type="predicted"/>
<dbReference type="Gene3D" id="3.40.50.1820">
    <property type="entry name" value="alpha/beta hydrolase"/>
    <property type="match status" value="1"/>
</dbReference>
<keyword evidence="1" id="KW-0732">Signal</keyword>
<feature type="signal peptide" evidence="1">
    <location>
        <begin position="1"/>
        <end position="21"/>
    </location>
</feature>
<sequence length="446" mass="48958">MKRSTLFCAWALFALIATSFADESSFSAFTDQEATDIVSSIISNTDGVKHPILFVPGLFGSQLEWKLDPTKTACNKTTKGTYEQCWIHVSDLLPGQDTCWVQNNVLGLSADGITTPRDGVETRVAFWPLVKSVEYLTDTRVVKNVAYYGHNLFKLLRAAGYEDNKTYLAHPYDFRASPLEYYQPGGVLDKFATLVEHLYATNGNTPVDIVAHSMGCLVTTLSLGQQTQAWKDKYIHHAYLAGPPFGGAPKLAGAVINAPHEFPLVPPVYASEATFIPALSTWCGGIWLAPDTGLLTKDTHLITHAGREYKLSDMGLFLNQAAAAQPLIYQCFKQTRGLFTERCKHDCAPGVDTTILYGISFQTQSSFKLTKGDFGDPLLDIQAEVESYVVGDQTVPVDSATTLPKRWAASGNHGHSVNFVAVENVKHQDLVRSKEGAEKLYESIFG</sequence>
<dbReference type="OrthoDB" id="190846at2759"/>
<name>A0A8J6E769_9EUKA</name>
<evidence type="ECO:0000313" key="3">
    <source>
        <dbReference type="Proteomes" id="UP000717585"/>
    </source>
</evidence>
<evidence type="ECO:0000313" key="2">
    <source>
        <dbReference type="EMBL" id="KAG9390370.1"/>
    </source>
</evidence>
<comment type="caution">
    <text evidence="2">The sequence shown here is derived from an EMBL/GenBank/DDBJ whole genome shotgun (WGS) entry which is preliminary data.</text>
</comment>
<protein>
    <submittedName>
        <fullName evidence="2">Lecithin</fullName>
    </submittedName>
</protein>
<evidence type="ECO:0000256" key="1">
    <source>
        <dbReference type="SAM" id="SignalP"/>
    </source>
</evidence>
<dbReference type="GO" id="GO:0008374">
    <property type="term" value="F:O-acyltransferase activity"/>
    <property type="evidence" value="ECO:0007669"/>
    <property type="project" value="InterPro"/>
</dbReference>
<dbReference type="PANTHER" id="PTHR11440">
    <property type="entry name" value="LECITHIN-CHOLESTEROL ACYLTRANSFERASE-RELATED"/>
    <property type="match status" value="1"/>
</dbReference>
<keyword evidence="3" id="KW-1185">Reference proteome</keyword>
<dbReference type="SUPFAM" id="SSF53474">
    <property type="entry name" value="alpha/beta-Hydrolases"/>
    <property type="match status" value="1"/>
</dbReference>
<accession>A0A8J6E769</accession>
<reference evidence="2" key="1">
    <citation type="submission" date="2021-05" db="EMBL/GenBank/DDBJ databases">
        <title>A free-living protist that lacks canonical eukaryotic 1 DNA replication and segregation systems.</title>
        <authorList>
            <person name="Salas-Leiva D.E."/>
            <person name="Tromer E.C."/>
            <person name="Curtis B.A."/>
            <person name="Jerlstrom-Hultqvist J."/>
            <person name="Kolisko M."/>
            <person name="Yi Z."/>
            <person name="Salas-Leiva J.S."/>
            <person name="Gallot-Lavallee L."/>
            <person name="Kops G.J.P.L."/>
            <person name="Archibald J.M."/>
            <person name="Simpson A.G.B."/>
            <person name="Roger A.J."/>
        </authorList>
    </citation>
    <scope>NUCLEOTIDE SEQUENCE</scope>
    <source>
        <strain evidence="2">BICM</strain>
    </source>
</reference>
<dbReference type="Pfam" id="PF02450">
    <property type="entry name" value="LCAT"/>
    <property type="match status" value="2"/>
</dbReference>
<organism evidence="2 3">
    <name type="scientific">Carpediemonas membranifera</name>
    <dbReference type="NCBI Taxonomy" id="201153"/>
    <lineage>
        <taxon>Eukaryota</taxon>
        <taxon>Metamonada</taxon>
        <taxon>Carpediemonas-like organisms</taxon>
        <taxon>Carpediemonas</taxon>
    </lineage>
</organism>
<gene>
    <name evidence="2" type="ORF">J8273_7719</name>
</gene>
<dbReference type="InterPro" id="IPR003386">
    <property type="entry name" value="LACT/PDAT_acylTrfase"/>
</dbReference>
<dbReference type="GO" id="GO:0006629">
    <property type="term" value="P:lipid metabolic process"/>
    <property type="evidence" value="ECO:0007669"/>
    <property type="project" value="InterPro"/>
</dbReference>
<dbReference type="Proteomes" id="UP000717585">
    <property type="component" value="Unassembled WGS sequence"/>
</dbReference>
<dbReference type="InterPro" id="IPR029058">
    <property type="entry name" value="AB_hydrolase_fold"/>
</dbReference>
<feature type="chain" id="PRO_5035192122" evidence="1">
    <location>
        <begin position="22"/>
        <end position="446"/>
    </location>
</feature>
<dbReference type="AlphaFoldDB" id="A0A8J6E769"/>
<dbReference type="EMBL" id="JAHDYR010000064">
    <property type="protein sequence ID" value="KAG9390370.1"/>
    <property type="molecule type" value="Genomic_DNA"/>
</dbReference>